<protein>
    <recommendedName>
        <fullName evidence="5">Heme utilization protein</fullName>
    </recommendedName>
</protein>
<evidence type="ECO:0000256" key="1">
    <source>
        <dbReference type="SAM" id="MobiDB-lite"/>
    </source>
</evidence>
<evidence type="ECO:0000256" key="2">
    <source>
        <dbReference type="SAM" id="SignalP"/>
    </source>
</evidence>
<evidence type="ECO:0000313" key="3">
    <source>
        <dbReference type="EMBL" id="AEA69420.1"/>
    </source>
</evidence>
<accession>F2KHY4</accession>
<sequence length="325" mass="32850">MKPTMALKPLVFALAAVMTMAAQAGGNGNGHGDDHGHHGPKGPTWEEQLSINASAMATVMDEQNSDGNEVLNQGTKNTAEATDSLNGSNGNMGANIAAGDGNQQDNAAALATADESFIFGSAVAASSATQTNTNNYVKNNSTHNNASLTNAGNNGSGNIGINVTAGNFNQQKNNLAIAVSGGRVAQASAEANQSSTGLVVDNKGVRTYKTDTLTSTYSASGTFKAKGTGTAEDDHGGWDNKGGGYGGGHDDDKFKFSAVGTFELAGSNTQQVLTRDGWKNPVINNATMTNSMNGFSGNGGANVSAGVGNQQSNSLSIAAGCKACM</sequence>
<reference evidence="3 4" key="1">
    <citation type="journal article" date="2011" name="J. Bacteriol.">
        <title>Complete genome sequence of a beneficial plant root-associated bacterium, Pseudomonas brassicacearum.</title>
        <authorList>
            <person name="Ortet P."/>
            <person name="Barakat M."/>
            <person name="Lalaouna D."/>
            <person name="Fochesato S."/>
            <person name="Barbe V."/>
            <person name="Vacherie B."/>
            <person name="Santaella C."/>
            <person name="Heulin T."/>
            <person name="Achouak W."/>
        </authorList>
    </citation>
    <scope>NUCLEOTIDE SEQUENCE [LARGE SCALE GENOMIC DNA]</scope>
    <source>
        <strain evidence="3 4">NFM421</strain>
    </source>
</reference>
<name>F2KHY4_PSEBN</name>
<dbReference type="EMBL" id="CP002585">
    <property type="protein sequence ID" value="AEA69420.1"/>
    <property type="molecule type" value="Genomic_DNA"/>
</dbReference>
<dbReference type="GeneID" id="57259808"/>
<evidence type="ECO:0000313" key="4">
    <source>
        <dbReference type="Proteomes" id="UP000006692"/>
    </source>
</evidence>
<evidence type="ECO:0008006" key="5">
    <source>
        <dbReference type="Google" id="ProtNLM"/>
    </source>
</evidence>
<feature type="region of interest" description="Disordered" evidence="1">
    <location>
        <begin position="79"/>
        <end position="99"/>
    </location>
</feature>
<dbReference type="KEGG" id="pba:PSEBR_a3113"/>
<proteinExistence type="predicted"/>
<dbReference type="STRING" id="994484.PSEBR_a3113"/>
<keyword evidence="2" id="KW-0732">Signal</keyword>
<dbReference type="HOGENOM" id="CLU_052348_0_0_6"/>
<feature type="chain" id="PRO_5003280175" description="Heme utilization protein" evidence="2">
    <location>
        <begin position="25"/>
        <end position="325"/>
    </location>
</feature>
<feature type="compositionally biased region" description="Polar residues" evidence="1">
    <location>
        <begin position="79"/>
        <end position="92"/>
    </location>
</feature>
<dbReference type="AlphaFoldDB" id="F2KHY4"/>
<feature type="signal peptide" evidence="2">
    <location>
        <begin position="1"/>
        <end position="24"/>
    </location>
</feature>
<dbReference type="Proteomes" id="UP000006692">
    <property type="component" value="Chromosome"/>
</dbReference>
<reference key="2">
    <citation type="submission" date="2011-03" db="EMBL/GenBank/DDBJ databases">
        <title>Complete Genome Sequence of a beneficial plant roots-associated bacterium Pseudomonas brassicacearum.</title>
        <authorList>
            <person name="Ortet P."/>
            <person name="Barakat M."/>
            <person name="Lalaouna D."/>
            <person name="Fochesato S."/>
            <person name="Barbe V."/>
            <person name="Santaella C."/>
            <person name="Heulin T."/>
            <person name="Achouak W."/>
        </authorList>
    </citation>
    <scope>NUCLEOTIDE SEQUENCE</scope>
    <source>
        <strain>NFM421</strain>
    </source>
</reference>
<gene>
    <name evidence="3" type="ORF">PSEBR_a3113</name>
</gene>
<organism evidence="3 4">
    <name type="scientific">Pseudomonas brassicacearum (strain NFM421)</name>
    <dbReference type="NCBI Taxonomy" id="994484"/>
    <lineage>
        <taxon>Bacteria</taxon>
        <taxon>Pseudomonadati</taxon>
        <taxon>Pseudomonadota</taxon>
        <taxon>Gammaproteobacteria</taxon>
        <taxon>Pseudomonadales</taxon>
        <taxon>Pseudomonadaceae</taxon>
        <taxon>Pseudomonas</taxon>
    </lineage>
</organism>
<dbReference type="RefSeq" id="WP_003202372.1">
    <property type="nucleotide sequence ID" value="NC_015379.1"/>
</dbReference>
<feature type="region of interest" description="Disordered" evidence="1">
    <location>
        <begin position="25"/>
        <end position="45"/>
    </location>
</feature>